<organism evidence="2 3">
    <name type="scientific">Ruminococcus flavefaciens</name>
    <dbReference type="NCBI Taxonomy" id="1265"/>
    <lineage>
        <taxon>Bacteria</taxon>
        <taxon>Bacillati</taxon>
        <taxon>Bacillota</taxon>
        <taxon>Clostridia</taxon>
        <taxon>Eubacteriales</taxon>
        <taxon>Oscillospiraceae</taxon>
        <taxon>Ruminococcus</taxon>
    </lineage>
</organism>
<evidence type="ECO:0000256" key="1">
    <source>
        <dbReference type="SAM" id="Coils"/>
    </source>
</evidence>
<evidence type="ECO:0000313" key="3">
    <source>
        <dbReference type="Proteomes" id="UP000245720"/>
    </source>
</evidence>
<comment type="caution">
    <text evidence="2">The sequence shown here is derived from an EMBL/GenBank/DDBJ whole genome shotgun (WGS) entry which is preliminary data.</text>
</comment>
<gene>
    <name evidence="2" type="ORF">IE37_00624</name>
</gene>
<reference evidence="2 3" key="1">
    <citation type="submission" date="2018-05" db="EMBL/GenBank/DDBJ databases">
        <title>The Hungate 1000. A catalogue of reference genomes from the rumen microbiome.</title>
        <authorList>
            <person name="Kelly W."/>
        </authorList>
    </citation>
    <scope>NUCLEOTIDE SEQUENCE [LARGE SCALE GENOMIC DNA]</scope>
    <source>
        <strain evidence="2 3">SAb67</strain>
    </source>
</reference>
<proteinExistence type="predicted"/>
<dbReference type="EMBL" id="QGDI01000002">
    <property type="protein sequence ID" value="PWJ14639.1"/>
    <property type="molecule type" value="Genomic_DNA"/>
</dbReference>
<dbReference type="Proteomes" id="UP000245720">
    <property type="component" value="Unassembled WGS sequence"/>
</dbReference>
<accession>A0A315Y4C8</accession>
<dbReference type="AlphaFoldDB" id="A0A315Y4C8"/>
<evidence type="ECO:0000313" key="2">
    <source>
        <dbReference type="EMBL" id="PWJ14639.1"/>
    </source>
</evidence>
<keyword evidence="1" id="KW-0175">Coiled coil</keyword>
<feature type="coiled-coil region" evidence="1">
    <location>
        <begin position="156"/>
        <end position="183"/>
    </location>
</feature>
<dbReference type="RefSeq" id="WP_109725513.1">
    <property type="nucleotide sequence ID" value="NZ_QGDI01000002.1"/>
</dbReference>
<protein>
    <submittedName>
        <fullName evidence="2">Uncharacterized protein</fullName>
    </submittedName>
</protein>
<name>A0A315Y4C8_RUMFL</name>
<sequence length="209" mass="23425">MGKHKAISENEQSIIVKNILGAKDKRKQVEIEADLHESSIGIIKDILKEHGVNLRILNGGSHKKKRLEDELIDEAPKEQAIINEAVEAVKDFDAALSKGEQIEEQEHSKTANISQEEKQQIFEASLAAQREKKQNEPEPIIIGSAPKQICSEDDVLDGIRKKVARLIKQRRELKAQLDAKDQELAKYVEFFSAEMLQIDALRKDGGISG</sequence>